<reference evidence="2" key="1">
    <citation type="journal article" date="2019" name="Int. J. Syst. Evol. Microbiol.">
        <title>The Global Catalogue of Microorganisms (GCM) 10K type strain sequencing project: providing services to taxonomists for standard genome sequencing and annotation.</title>
        <authorList>
            <consortium name="The Broad Institute Genomics Platform"/>
            <consortium name="The Broad Institute Genome Sequencing Center for Infectious Disease"/>
            <person name="Wu L."/>
            <person name="Ma J."/>
        </authorList>
    </citation>
    <scope>NUCLEOTIDE SEQUENCE [LARGE SCALE GENOMIC DNA]</scope>
    <source>
        <strain evidence="2">KCTC 42875</strain>
    </source>
</reference>
<dbReference type="Pfam" id="PF09867">
    <property type="entry name" value="TagF_N"/>
    <property type="match status" value="1"/>
</dbReference>
<dbReference type="NCBIfam" id="TIGR03373">
    <property type="entry name" value="VI_minor_4"/>
    <property type="match status" value="1"/>
</dbReference>
<dbReference type="EMBL" id="JBHRXK010000001">
    <property type="protein sequence ID" value="MFC3550058.1"/>
    <property type="molecule type" value="Genomic_DNA"/>
</dbReference>
<accession>A0ABV7RMH9</accession>
<comment type="caution">
    <text evidence="1">The sequence shown here is derived from an EMBL/GenBank/DDBJ whole genome shotgun (WGS) entry which is preliminary data.</text>
</comment>
<sequence>MTMPQAIVPGFYGKLPGAGDFVQRRLPPAFVEVWDRHFAQLVVHSREQLGAQWAAAYRNSGIRAFAIGAGVCGESAWAGVLGPGEDRVGRCFPLVIALPLLPAGVLDLAWYARAATVLTEVLTTRSLVADAFDARLLRLAPDPDATEVPGRPCPPPGQALWWGNDCAVLQSTGLLPAHDYLAWLAAADMTSLPQGSP</sequence>
<dbReference type="RefSeq" id="WP_386757965.1">
    <property type="nucleotide sequence ID" value="NZ_JBHRXK010000001.1"/>
</dbReference>
<dbReference type="InterPro" id="IPR038225">
    <property type="entry name" value="TagF_sf"/>
</dbReference>
<keyword evidence="2" id="KW-1185">Reference proteome</keyword>
<dbReference type="InterPro" id="IPR017748">
    <property type="entry name" value="TagF"/>
</dbReference>
<gene>
    <name evidence="1" type="primary">tagF</name>
    <name evidence="1" type="ORF">ACFOLC_03425</name>
</gene>
<organism evidence="1 2">
    <name type="scientific">Lysobacter cavernae</name>
    <dbReference type="NCBI Taxonomy" id="1685901"/>
    <lineage>
        <taxon>Bacteria</taxon>
        <taxon>Pseudomonadati</taxon>
        <taxon>Pseudomonadota</taxon>
        <taxon>Gammaproteobacteria</taxon>
        <taxon>Lysobacterales</taxon>
        <taxon>Lysobacteraceae</taxon>
        <taxon>Lysobacter</taxon>
    </lineage>
</organism>
<protein>
    <submittedName>
        <fullName evidence="1">Type VI secretion system-associated protein TagF</fullName>
    </submittedName>
</protein>
<evidence type="ECO:0000313" key="1">
    <source>
        <dbReference type="EMBL" id="MFC3550058.1"/>
    </source>
</evidence>
<dbReference type="Proteomes" id="UP001595740">
    <property type="component" value="Unassembled WGS sequence"/>
</dbReference>
<proteinExistence type="predicted"/>
<dbReference type="Gene3D" id="3.40.1730.10">
    <property type="entry name" value="pa0076 domain"/>
    <property type="match status" value="1"/>
</dbReference>
<name>A0ABV7RMH9_9GAMM</name>
<evidence type="ECO:0000313" key="2">
    <source>
        <dbReference type="Proteomes" id="UP001595740"/>
    </source>
</evidence>